<proteinExistence type="predicted"/>
<gene>
    <name evidence="1" type="ORF">PLEPLA_LOCUS13130</name>
</gene>
<protein>
    <submittedName>
        <fullName evidence="1">Uncharacterized protein</fullName>
    </submittedName>
</protein>
<reference evidence="1" key="1">
    <citation type="submission" date="2020-03" db="EMBL/GenBank/DDBJ databases">
        <authorList>
            <person name="Weist P."/>
        </authorList>
    </citation>
    <scope>NUCLEOTIDE SEQUENCE</scope>
</reference>
<organism evidence="1 2">
    <name type="scientific">Pleuronectes platessa</name>
    <name type="common">European plaice</name>
    <dbReference type="NCBI Taxonomy" id="8262"/>
    <lineage>
        <taxon>Eukaryota</taxon>
        <taxon>Metazoa</taxon>
        <taxon>Chordata</taxon>
        <taxon>Craniata</taxon>
        <taxon>Vertebrata</taxon>
        <taxon>Euteleostomi</taxon>
        <taxon>Actinopterygii</taxon>
        <taxon>Neopterygii</taxon>
        <taxon>Teleostei</taxon>
        <taxon>Neoteleostei</taxon>
        <taxon>Acanthomorphata</taxon>
        <taxon>Carangaria</taxon>
        <taxon>Pleuronectiformes</taxon>
        <taxon>Pleuronectoidei</taxon>
        <taxon>Pleuronectidae</taxon>
        <taxon>Pleuronectes</taxon>
    </lineage>
</organism>
<comment type="caution">
    <text evidence="1">The sequence shown here is derived from an EMBL/GenBank/DDBJ whole genome shotgun (WGS) entry which is preliminary data.</text>
</comment>
<sequence>MCHQRWLPELNQTTSPISTSNESVQSVFQSAITAHPPCIKLSFYFWAVGARRPISVPAQAGSVEDLLLSQFKSIVKVIYGDVSYLETSSSIFPLTNWFHRPM</sequence>
<name>A0A9N7U693_PLEPL</name>
<dbReference type="Proteomes" id="UP001153269">
    <property type="component" value="Unassembled WGS sequence"/>
</dbReference>
<keyword evidence="2" id="KW-1185">Reference proteome</keyword>
<evidence type="ECO:0000313" key="1">
    <source>
        <dbReference type="EMBL" id="CAB1425200.1"/>
    </source>
</evidence>
<dbReference type="EMBL" id="CADEAL010000785">
    <property type="protein sequence ID" value="CAB1425200.1"/>
    <property type="molecule type" value="Genomic_DNA"/>
</dbReference>
<accession>A0A9N7U693</accession>
<evidence type="ECO:0000313" key="2">
    <source>
        <dbReference type="Proteomes" id="UP001153269"/>
    </source>
</evidence>
<dbReference type="AlphaFoldDB" id="A0A9N7U693"/>